<sequence>MVTRNPYLLLGVDYGCEPDAARRSFARAARRIRRAGTDRISTEDLTWALHEIQNNHADPSNEVDTYRVPADPRVFAPAGEGFFAPAPTPLTRRTETTPSDVDTLTAGLADDVDLLLAEVLPHVVRFDYGYQTPEGTEL</sequence>
<keyword evidence="2" id="KW-1185">Reference proteome</keyword>
<evidence type="ECO:0000313" key="1">
    <source>
        <dbReference type="EMBL" id="MCT2588273.1"/>
    </source>
</evidence>
<gene>
    <name evidence="1" type="ORF">JT362_34705</name>
</gene>
<dbReference type="Proteomes" id="UP001156441">
    <property type="component" value="Unassembled WGS sequence"/>
</dbReference>
<proteinExistence type="predicted"/>
<comment type="caution">
    <text evidence="1">The sequence shown here is derived from an EMBL/GenBank/DDBJ whole genome shotgun (WGS) entry which is preliminary data.</text>
</comment>
<accession>A0ABT2JKJ1</accession>
<name>A0ABT2JKJ1_9PSEU</name>
<dbReference type="EMBL" id="JAFFZE010000036">
    <property type="protein sequence ID" value="MCT2588273.1"/>
    <property type="molecule type" value="Genomic_DNA"/>
</dbReference>
<reference evidence="1 2" key="1">
    <citation type="submission" date="2021-02" db="EMBL/GenBank/DDBJ databases">
        <title>Actinophytocola xerophila sp. nov., isolated from soil of cotton cropping field.</title>
        <authorList>
            <person name="Huang R."/>
            <person name="Chen X."/>
            <person name="Ge X."/>
            <person name="Liu W."/>
        </authorList>
    </citation>
    <scope>NUCLEOTIDE SEQUENCE [LARGE SCALE GENOMIC DNA]</scope>
    <source>
        <strain evidence="1 2">S1-96</strain>
    </source>
</reference>
<protein>
    <submittedName>
        <fullName evidence="1">Uncharacterized protein</fullName>
    </submittedName>
</protein>
<evidence type="ECO:0000313" key="2">
    <source>
        <dbReference type="Proteomes" id="UP001156441"/>
    </source>
</evidence>
<organism evidence="1 2">
    <name type="scientific">Actinophytocola gossypii</name>
    <dbReference type="NCBI Taxonomy" id="2812003"/>
    <lineage>
        <taxon>Bacteria</taxon>
        <taxon>Bacillati</taxon>
        <taxon>Actinomycetota</taxon>
        <taxon>Actinomycetes</taxon>
        <taxon>Pseudonocardiales</taxon>
        <taxon>Pseudonocardiaceae</taxon>
    </lineage>
</organism>
<dbReference type="RefSeq" id="WP_260196234.1">
    <property type="nucleotide sequence ID" value="NZ_JAFFZE010000036.1"/>
</dbReference>